<name>A0A1B6DLQ1_9HEMI</name>
<accession>A0A1B6DLQ1</accession>
<organism evidence="1">
    <name type="scientific">Clastoptera arizonana</name>
    <name type="common">Arizona spittle bug</name>
    <dbReference type="NCBI Taxonomy" id="38151"/>
    <lineage>
        <taxon>Eukaryota</taxon>
        <taxon>Metazoa</taxon>
        <taxon>Ecdysozoa</taxon>
        <taxon>Arthropoda</taxon>
        <taxon>Hexapoda</taxon>
        <taxon>Insecta</taxon>
        <taxon>Pterygota</taxon>
        <taxon>Neoptera</taxon>
        <taxon>Paraneoptera</taxon>
        <taxon>Hemiptera</taxon>
        <taxon>Auchenorrhyncha</taxon>
        <taxon>Cercopoidea</taxon>
        <taxon>Clastopteridae</taxon>
        <taxon>Clastoptera</taxon>
    </lineage>
</organism>
<feature type="non-terminal residue" evidence="1">
    <location>
        <position position="1"/>
    </location>
</feature>
<sequence length="170" mass="19686">ISIAIISGNYGNKNYGYGNGGENYNNQNYGNENDDQTPLGEEEGRKLAEYILDVVDDISIELFPDDGSLINFTAINDIMNTEIVEIELVLNKTLKIWNNVGFNRNDPKYIGVFKMYNALVEFRHFVKYNPRFFDTVIRLREYNFVFRKAQFLAVALADQQLVDKKYEIDD</sequence>
<proteinExistence type="predicted"/>
<evidence type="ECO:0000313" key="1">
    <source>
        <dbReference type="EMBL" id="JAS26540.1"/>
    </source>
</evidence>
<dbReference type="EMBL" id="GEDC01010758">
    <property type="protein sequence ID" value="JAS26540.1"/>
    <property type="molecule type" value="Transcribed_RNA"/>
</dbReference>
<gene>
    <name evidence="1" type="ORF">g.42983</name>
</gene>
<reference evidence="1" key="1">
    <citation type="submission" date="2015-12" db="EMBL/GenBank/DDBJ databases">
        <title>De novo transcriptome assembly of four potential Pierce s Disease insect vectors from Arizona vineyards.</title>
        <authorList>
            <person name="Tassone E.E."/>
        </authorList>
    </citation>
    <scope>NUCLEOTIDE SEQUENCE</scope>
</reference>
<protein>
    <submittedName>
        <fullName evidence="1">Uncharacterized protein</fullName>
    </submittedName>
</protein>
<dbReference type="AlphaFoldDB" id="A0A1B6DLQ1"/>